<dbReference type="PANTHER" id="PTHR32385:SF15">
    <property type="entry name" value="INOSITOL PHOSPHOCERAMIDE MANNOSYLTRANSFERASE 1"/>
    <property type="match status" value="1"/>
</dbReference>
<evidence type="ECO:0008006" key="4">
    <source>
        <dbReference type="Google" id="ProtNLM"/>
    </source>
</evidence>
<dbReference type="Gene3D" id="3.90.550.20">
    <property type="match status" value="1"/>
</dbReference>
<dbReference type="InterPro" id="IPR029044">
    <property type="entry name" value="Nucleotide-diphossugar_trans"/>
</dbReference>
<name>A0A2R7YUX5_9ACTN</name>
<dbReference type="InterPro" id="IPR051706">
    <property type="entry name" value="Glycosyltransferase_domain"/>
</dbReference>
<dbReference type="GO" id="GO:0051999">
    <property type="term" value="P:mannosyl-inositol phosphorylceramide biosynthetic process"/>
    <property type="evidence" value="ECO:0007669"/>
    <property type="project" value="TreeGrafter"/>
</dbReference>
<proteinExistence type="predicted"/>
<dbReference type="EMBL" id="PYXZ01000006">
    <property type="protein sequence ID" value="PUA80210.1"/>
    <property type="molecule type" value="Genomic_DNA"/>
</dbReference>
<dbReference type="SUPFAM" id="SSF53448">
    <property type="entry name" value="Nucleotide-diphospho-sugar transferases"/>
    <property type="match status" value="1"/>
</dbReference>
<accession>A0A2R7YUX5</accession>
<dbReference type="OrthoDB" id="146908at2"/>
<protein>
    <recommendedName>
        <fullName evidence="4">Glycosyl transferase</fullName>
    </recommendedName>
</protein>
<dbReference type="InterPro" id="IPR007577">
    <property type="entry name" value="GlycoTrfase_DXD_sugar-bd_CS"/>
</dbReference>
<dbReference type="GO" id="GO:0000030">
    <property type="term" value="F:mannosyltransferase activity"/>
    <property type="evidence" value="ECO:0007669"/>
    <property type="project" value="TreeGrafter"/>
</dbReference>
<organism evidence="2 3">
    <name type="scientific">Nocardioides currus</name>
    <dbReference type="NCBI Taxonomy" id="2133958"/>
    <lineage>
        <taxon>Bacteria</taxon>
        <taxon>Bacillati</taxon>
        <taxon>Actinomycetota</taxon>
        <taxon>Actinomycetes</taxon>
        <taxon>Propionibacteriales</taxon>
        <taxon>Nocardioidaceae</taxon>
        <taxon>Nocardioides</taxon>
    </lineage>
</organism>
<evidence type="ECO:0000313" key="2">
    <source>
        <dbReference type="EMBL" id="PUA80210.1"/>
    </source>
</evidence>
<dbReference type="Pfam" id="PF04488">
    <property type="entry name" value="Gly_transf_sug"/>
    <property type="match status" value="1"/>
</dbReference>
<dbReference type="Proteomes" id="UP000244867">
    <property type="component" value="Unassembled WGS sequence"/>
</dbReference>
<keyword evidence="3" id="KW-1185">Reference proteome</keyword>
<keyword evidence="1" id="KW-0808">Transferase</keyword>
<reference evidence="2 3" key="1">
    <citation type="submission" date="2018-03" db="EMBL/GenBank/DDBJ databases">
        <authorList>
            <person name="Keele B.F."/>
        </authorList>
    </citation>
    <scope>NUCLEOTIDE SEQUENCE [LARGE SCALE GENOMIC DNA]</scope>
    <source>
        <strain evidence="2 3">IB-3</strain>
    </source>
</reference>
<comment type="caution">
    <text evidence="2">The sequence shown here is derived from an EMBL/GenBank/DDBJ whole genome shotgun (WGS) entry which is preliminary data.</text>
</comment>
<sequence>MGLKVLQSRSSTGELADRRSNEIAVLSDAGTTVPRTLVRYWHDAHRIPADVQVCLETWEPLRDQGVAFRMFDDKSAASYIAARYGREQVSAFARCQHPAMRSDYLRLCVLLAEGGFYVDADDKFRGVAMPRVFDDGNLKVQPLCYDISRQAMVDTTEPGLFDHQSSSRIFYVNNNPIAARADDPVLRRALERATNLLLDPARVPEIQSTTGPGNFSAALAAHANECNIANQPLRLDLLFGWETIATPDWTLGYRLDDRNWRRWNDWSFENADPTTGIE</sequence>
<dbReference type="GO" id="GO:0016020">
    <property type="term" value="C:membrane"/>
    <property type="evidence" value="ECO:0007669"/>
    <property type="project" value="GOC"/>
</dbReference>
<dbReference type="PANTHER" id="PTHR32385">
    <property type="entry name" value="MANNOSYL PHOSPHORYLINOSITOL CERAMIDE SYNTHASE"/>
    <property type="match status" value="1"/>
</dbReference>
<evidence type="ECO:0000313" key="3">
    <source>
        <dbReference type="Proteomes" id="UP000244867"/>
    </source>
</evidence>
<gene>
    <name evidence="2" type="ORF">C7S10_13710</name>
</gene>
<evidence type="ECO:0000256" key="1">
    <source>
        <dbReference type="ARBA" id="ARBA00022679"/>
    </source>
</evidence>
<dbReference type="AlphaFoldDB" id="A0A2R7YUX5"/>